<dbReference type="AlphaFoldDB" id="A0A0E1S181"/>
<gene>
    <name evidence="1" type="ORF">CIMG_08430</name>
</gene>
<organism evidence="1 2">
    <name type="scientific">Coccidioides immitis (strain RS)</name>
    <name type="common">Valley fever fungus</name>
    <dbReference type="NCBI Taxonomy" id="246410"/>
    <lineage>
        <taxon>Eukaryota</taxon>
        <taxon>Fungi</taxon>
        <taxon>Dikarya</taxon>
        <taxon>Ascomycota</taxon>
        <taxon>Pezizomycotina</taxon>
        <taxon>Eurotiomycetes</taxon>
        <taxon>Eurotiomycetidae</taxon>
        <taxon>Onygenales</taxon>
        <taxon>Onygenaceae</taxon>
        <taxon>Coccidioides</taxon>
    </lineage>
</organism>
<dbReference type="InParanoid" id="A0A0E1S181"/>
<name>A0A0E1S181_COCIM</name>
<accession>A0A0E1S181</accession>
<protein>
    <submittedName>
        <fullName evidence="1">Uncharacterized protein</fullName>
    </submittedName>
</protein>
<dbReference type="KEGG" id="cim:CIMG_08430"/>
<dbReference type="RefSeq" id="XP_001241267.2">
    <property type="nucleotide sequence ID" value="XM_001241266.2"/>
</dbReference>
<sequence length="93" mass="10940">MHFKLLFCSSFTEDSRTLVHDIFQFVESIYLQTIQHLNKLQAALKEQGHHAIMIRMTEAKEIPDLFYKWNDVKNQFPVLCAQPEVAGIMWDTL</sequence>
<evidence type="ECO:0000313" key="2">
    <source>
        <dbReference type="Proteomes" id="UP000001261"/>
    </source>
</evidence>
<proteinExistence type="predicted"/>
<evidence type="ECO:0000313" key="1">
    <source>
        <dbReference type="EMBL" id="EAS29684.2"/>
    </source>
</evidence>
<dbReference type="GeneID" id="4559280"/>
<reference evidence="2" key="2">
    <citation type="journal article" date="2010" name="Genome Res.">
        <title>Population genomic sequencing of Coccidioides fungi reveals recent hybridization and transposon control.</title>
        <authorList>
            <person name="Neafsey D.E."/>
            <person name="Barker B.M."/>
            <person name="Sharpton T.J."/>
            <person name="Stajich J.E."/>
            <person name="Park D.J."/>
            <person name="Whiston E."/>
            <person name="Hung C.-Y."/>
            <person name="McMahan C."/>
            <person name="White J."/>
            <person name="Sykes S."/>
            <person name="Heiman D."/>
            <person name="Young S."/>
            <person name="Zeng Q."/>
            <person name="Abouelleil A."/>
            <person name="Aftuck L."/>
            <person name="Bessette D."/>
            <person name="Brown A."/>
            <person name="FitzGerald M."/>
            <person name="Lui A."/>
            <person name="Macdonald J.P."/>
            <person name="Priest M."/>
            <person name="Orbach M.J."/>
            <person name="Galgiani J.N."/>
            <person name="Kirkland T.N."/>
            <person name="Cole G.T."/>
            <person name="Birren B.W."/>
            <person name="Henn M.R."/>
            <person name="Taylor J.W."/>
            <person name="Rounsley S.D."/>
        </authorList>
    </citation>
    <scope>GENOME REANNOTATION</scope>
    <source>
        <strain evidence="2">RS</strain>
    </source>
</reference>
<keyword evidence="2" id="KW-1185">Reference proteome</keyword>
<dbReference type="VEuPathDB" id="FungiDB:CIMG_08430"/>
<dbReference type="Proteomes" id="UP000001261">
    <property type="component" value="Unassembled WGS sequence"/>
</dbReference>
<reference evidence="2" key="1">
    <citation type="journal article" date="2009" name="Genome Res.">
        <title>Comparative genomic analyses of the human fungal pathogens Coccidioides and their relatives.</title>
        <authorList>
            <person name="Sharpton T.J."/>
            <person name="Stajich J.E."/>
            <person name="Rounsley S.D."/>
            <person name="Gardner M.J."/>
            <person name="Wortman J.R."/>
            <person name="Jordar V.S."/>
            <person name="Maiti R."/>
            <person name="Kodira C.D."/>
            <person name="Neafsey D.E."/>
            <person name="Zeng Q."/>
            <person name="Hung C.-Y."/>
            <person name="McMahan C."/>
            <person name="Muszewska A."/>
            <person name="Grynberg M."/>
            <person name="Mandel M.A."/>
            <person name="Kellner E.M."/>
            <person name="Barker B.M."/>
            <person name="Galgiani J.N."/>
            <person name="Orbach M.J."/>
            <person name="Kirkland T.N."/>
            <person name="Cole G.T."/>
            <person name="Henn M.R."/>
            <person name="Birren B.W."/>
            <person name="Taylor J.W."/>
        </authorList>
    </citation>
    <scope>NUCLEOTIDE SEQUENCE [LARGE SCALE GENOMIC DNA]</scope>
    <source>
        <strain evidence="2">RS</strain>
    </source>
</reference>
<dbReference type="EMBL" id="GG704913">
    <property type="protein sequence ID" value="EAS29684.2"/>
    <property type="molecule type" value="Genomic_DNA"/>
</dbReference>